<keyword evidence="4" id="KW-1185">Reference proteome</keyword>
<dbReference type="EMBL" id="FOVH01000013">
    <property type="protein sequence ID" value="SFP33392.1"/>
    <property type="molecule type" value="Genomic_DNA"/>
</dbReference>
<protein>
    <submittedName>
        <fullName evidence="3">Predicted metal-dependent hydrolase, TIM-barrel fold</fullName>
    </submittedName>
</protein>
<gene>
    <name evidence="3" type="ORF">SAMN04489713_113141</name>
</gene>
<dbReference type="AlphaFoldDB" id="A0A1I5PGZ4"/>
<dbReference type="GO" id="GO:0016831">
    <property type="term" value="F:carboxy-lyase activity"/>
    <property type="evidence" value="ECO:0007669"/>
    <property type="project" value="InterPro"/>
</dbReference>
<dbReference type="GO" id="GO:0016787">
    <property type="term" value="F:hydrolase activity"/>
    <property type="evidence" value="ECO:0007669"/>
    <property type="project" value="UniProtKB-KW"/>
</dbReference>
<dbReference type="PANTHER" id="PTHR21240">
    <property type="entry name" value="2-AMINO-3-CARBOXYLMUCONATE-6-SEMIALDEHYDE DECARBOXYLASE"/>
    <property type="match status" value="1"/>
</dbReference>
<evidence type="ECO:0000313" key="4">
    <source>
        <dbReference type="Proteomes" id="UP000183413"/>
    </source>
</evidence>
<accession>A0A1I5PGZ4</accession>
<dbReference type="GO" id="GO:0019748">
    <property type="term" value="P:secondary metabolic process"/>
    <property type="evidence" value="ECO:0007669"/>
    <property type="project" value="TreeGrafter"/>
</dbReference>
<dbReference type="Pfam" id="PF04909">
    <property type="entry name" value="Amidohydro_2"/>
    <property type="match status" value="1"/>
</dbReference>
<dbReference type="PANTHER" id="PTHR21240:SF28">
    <property type="entry name" value="ISO-OROTATE DECARBOXYLASE (EUROFUNG)"/>
    <property type="match status" value="1"/>
</dbReference>
<sequence>MIFDFDQHLFEYPGMWVDHIAPEERDLALTVERDELGFPWVFSRATNQRIYIYAKTVPEDGFASHVTPWQRWKDHQSPETDYLADVPEDLQYAGARVRKLDEQGVDKALLLPHFGFLWGRQLGGRLDIMRANLSAWNRWAASVKQDGGERLEPTGHVTLRGGDPAWLERELAYLARSGVRFALISYGLVDGRRMSHPDHDRAWKAFVDNGIIPVFHIQDGDVRASGLPEGWFEADGDPLFGPLDFVFSHLGVQVAVADLILGGVFDRFPSLKFVTVELTAGWINPLISGGTGIPGSIGGVVNGPGLDVSYRVEGFFRRNTVALKRAPSEYLYEHFRSTVNPVEPLGSYVESGLGDNLLFGGDYPHSEGFLKAVDTFQPVVADLTEEQKSKFFGGTAGALLTAS</sequence>
<keyword evidence="1" id="KW-0456">Lyase</keyword>
<dbReference type="InterPro" id="IPR006680">
    <property type="entry name" value="Amidohydro-rel"/>
</dbReference>
<evidence type="ECO:0000256" key="1">
    <source>
        <dbReference type="ARBA" id="ARBA00023239"/>
    </source>
</evidence>
<dbReference type="InParanoid" id="A0A1I5PGZ4"/>
<proteinExistence type="predicted"/>
<dbReference type="InterPro" id="IPR032465">
    <property type="entry name" value="ACMSD"/>
</dbReference>
<dbReference type="eggNOG" id="COG2159">
    <property type="taxonomic scope" value="Bacteria"/>
</dbReference>
<organism evidence="3 4">
    <name type="scientific">Actinomadura madurae</name>
    <dbReference type="NCBI Taxonomy" id="1993"/>
    <lineage>
        <taxon>Bacteria</taxon>
        <taxon>Bacillati</taxon>
        <taxon>Actinomycetota</taxon>
        <taxon>Actinomycetes</taxon>
        <taxon>Streptosporangiales</taxon>
        <taxon>Thermomonosporaceae</taxon>
        <taxon>Actinomadura</taxon>
    </lineage>
</organism>
<keyword evidence="3" id="KW-0378">Hydrolase</keyword>
<name>A0A1I5PGZ4_9ACTN</name>
<dbReference type="STRING" id="1993.SAMN04489713_113141"/>
<dbReference type="InterPro" id="IPR032466">
    <property type="entry name" value="Metal_Hydrolase"/>
</dbReference>
<dbReference type="RefSeq" id="WP_075023258.1">
    <property type="nucleotide sequence ID" value="NZ_FOVH01000013.1"/>
</dbReference>
<evidence type="ECO:0000259" key="2">
    <source>
        <dbReference type="Pfam" id="PF04909"/>
    </source>
</evidence>
<dbReference type="Gene3D" id="3.20.20.140">
    <property type="entry name" value="Metal-dependent hydrolases"/>
    <property type="match status" value="1"/>
</dbReference>
<evidence type="ECO:0000313" key="3">
    <source>
        <dbReference type="EMBL" id="SFP33392.1"/>
    </source>
</evidence>
<feature type="domain" description="Amidohydrolase-related" evidence="2">
    <location>
        <begin position="65"/>
        <end position="400"/>
    </location>
</feature>
<dbReference type="Proteomes" id="UP000183413">
    <property type="component" value="Unassembled WGS sequence"/>
</dbReference>
<dbReference type="SUPFAM" id="SSF51556">
    <property type="entry name" value="Metallo-dependent hydrolases"/>
    <property type="match status" value="1"/>
</dbReference>
<dbReference type="GO" id="GO:0005737">
    <property type="term" value="C:cytoplasm"/>
    <property type="evidence" value="ECO:0007669"/>
    <property type="project" value="TreeGrafter"/>
</dbReference>
<reference evidence="3 4" key="1">
    <citation type="submission" date="2016-10" db="EMBL/GenBank/DDBJ databases">
        <authorList>
            <person name="de Groot N.N."/>
        </authorList>
    </citation>
    <scope>NUCLEOTIDE SEQUENCE [LARGE SCALE GENOMIC DNA]</scope>
    <source>
        <strain evidence="3 4">DSM 43067</strain>
    </source>
</reference>